<sequence>MRIAPFNSLPKDARRLIIYYAIAQPGIIGFVIFNAYLFLLGYSPMYVGSVVSGASLLTAILLPILGHLSDKKINAKYYMITTEALIGVAFVIFGLAKNGLWIFAGRVIFSTAMLFTFASNVYEKELYPKDLLEEAYIWHWIVPSAAGILTYLAAFVYFSLIPSVEAARWYYIALGLAAPLFISYIYFALPDMPTYTEREKIKIPKGLIGIVLVSILAYLQAYFLYDITLDNIIINHFGYGLSIIVLLSIIDNLFGLSSGFLKAHIPKEHFPKMPYIAMLSLTVLSFLLFVLHFKGLENIWIFILLYSLLSLAWPLWHMSFKPILQRNIPKKYRGTIFSSIQSINRLVGIPIAFIIGVTITFFGSFSPLLISSLLGMMTALSLKLVAKN</sequence>
<dbReference type="STRING" id="439481.Aboo_0967"/>
<dbReference type="InterPro" id="IPR036259">
    <property type="entry name" value="MFS_trans_sf"/>
</dbReference>
<accession>B5ID77</accession>
<evidence type="ECO:0000313" key="1">
    <source>
        <dbReference type="EMBL" id="ADD08776.1"/>
    </source>
</evidence>
<dbReference type="GeneID" id="8827921"/>
<dbReference type="PANTHER" id="PTHR23518:SF2">
    <property type="entry name" value="MAJOR FACILITATOR SUPERFAMILY TRANSPORTER"/>
    <property type="match status" value="1"/>
</dbReference>
<gene>
    <name evidence="1" type="ordered locus">Aboo_0967</name>
</gene>
<dbReference type="Proteomes" id="UP000001400">
    <property type="component" value="Chromosome"/>
</dbReference>
<dbReference type="KEGG" id="abi:Aboo_0967"/>
<dbReference type="InterPro" id="IPR011701">
    <property type="entry name" value="MFS"/>
</dbReference>
<dbReference type="Gene3D" id="1.20.1250.20">
    <property type="entry name" value="MFS general substrate transporter like domains"/>
    <property type="match status" value="1"/>
</dbReference>
<dbReference type="OrthoDB" id="366300at2157"/>
<keyword evidence="2" id="KW-1185">Reference proteome</keyword>
<proteinExistence type="predicted"/>
<dbReference type="PANTHER" id="PTHR23518">
    <property type="entry name" value="C-METHYLTRANSFERASE"/>
    <property type="match status" value="1"/>
</dbReference>
<dbReference type="Pfam" id="PF07690">
    <property type="entry name" value="MFS_1"/>
    <property type="match status" value="1"/>
</dbReference>
<dbReference type="RefSeq" id="WP_008084191.1">
    <property type="nucleotide sequence ID" value="NC_013926.1"/>
</dbReference>
<dbReference type="GO" id="GO:0022857">
    <property type="term" value="F:transmembrane transporter activity"/>
    <property type="evidence" value="ECO:0007669"/>
    <property type="project" value="InterPro"/>
</dbReference>
<dbReference type="SUPFAM" id="SSF103473">
    <property type="entry name" value="MFS general substrate transporter"/>
    <property type="match status" value="1"/>
</dbReference>
<evidence type="ECO:0000313" key="2">
    <source>
        <dbReference type="Proteomes" id="UP000001400"/>
    </source>
</evidence>
<dbReference type="eggNOG" id="arCOG00139">
    <property type="taxonomic scope" value="Archaea"/>
</dbReference>
<name>B5ID77_ACIB4</name>
<dbReference type="HOGENOM" id="CLU_709073_0_0_2"/>
<organism evidence="1 2">
    <name type="scientific">Aciduliprofundum boonei (strain DSM 19572 / T469)</name>
    <dbReference type="NCBI Taxonomy" id="439481"/>
    <lineage>
        <taxon>Archaea</taxon>
        <taxon>Methanobacteriati</taxon>
        <taxon>Thermoplasmatota</taxon>
        <taxon>DHVE2 group</taxon>
        <taxon>Candidatus Aciduliprofundum</taxon>
    </lineage>
</organism>
<dbReference type="AlphaFoldDB" id="B5ID77"/>
<reference evidence="1" key="1">
    <citation type="submission" date="2010-02" db="EMBL/GenBank/DDBJ databases">
        <title>Complete sequence of Aciduliprofundum boonei T469.</title>
        <authorList>
            <consortium name="US DOE Joint Genome Institute"/>
            <person name="Lucas S."/>
            <person name="Copeland A."/>
            <person name="Lapidus A."/>
            <person name="Cheng J.-F."/>
            <person name="Bruce D."/>
            <person name="Goodwin L."/>
            <person name="Pitluck S."/>
            <person name="Saunders E."/>
            <person name="Detter J.C."/>
            <person name="Han C."/>
            <person name="Tapia R."/>
            <person name="Land M."/>
            <person name="Hauser L."/>
            <person name="Kyrpides N."/>
            <person name="Mikhailova N."/>
            <person name="Flores G."/>
            <person name="Reysenbach A.-L."/>
            <person name="Woyke T."/>
        </authorList>
    </citation>
    <scope>NUCLEOTIDE SEQUENCE</scope>
    <source>
        <strain evidence="1">T469</strain>
    </source>
</reference>
<protein>
    <submittedName>
        <fullName evidence="1">Major facilitator superfamily MFS_1</fullName>
    </submittedName>
</protein>
<dbReference type="EMBL" id="CP001941">
    <property type="protein sequence ID" value="ADD08776.1"/>
    <property type="molecule type" value="Genomic_DNA"/>
</dbReference>